<dbReference type="Proteomes" id="UP001566204">
    <property type="component" value="Unassembled WGS sequence"/>
</dbReference>
<dbReference type="EMBL" id="JBEOQB010000010">
    <property type="protein sequence ID" value="MEZ0454774.1"/>
    <property type="molecule type" value="Genomic_DNA"/>
</dbReference>
<sequence>MGTFFIILIFILIAVAASSKKNKKRQKQQYYAPREAQEQPTAGEMKSANLYYGESWRQYLIINHGKYELWPLDFFEIAAIALRKLPINEQYDLKIAFSDKDGALLLYNLTLRLLRNRQYNSENICKAYRMVIDNFQKQLKDSQQDKAKSPPIEITNKEDIILDNTTPIYRSLPPEDLFSKYKPVAPQPSESKIIIQDEESRSTKNIIENNATPSSERLSNENLNANDGAVDREGNDLNIPIQVQEIEANQQDHREIESILDALVINSISDRKEANNAIIDITDQQEEIISNRDYDLEKKMSYPSLDPLDIDDILVHLNSSNLFAVKEETTSNNPTQDSNLERFENGYSYEDYLLGNRYKEKMRLSKAQVALVNKLTGVSNVFIEVEGCCIETITLFLSCIKKLKATLTKRGTDLKIEIENLSDTARKINKETRDGEWLFQDYYGPNHVNDYFTKQVYYTIFKRAENLVREQWKHKRKISADFIQYFKGLSDIFERRIGTDVNLILENLRPSIKDPDKPTEIELNRLNVRRWMFKFDAIKNGSNNENIADFVRQVHKLFEDNQQNPSAENIYYEACKVAYPIDKHEAIRLYLHYVNADLLSDKIDGKELTKTIYKALFKNDQHEQAFNDIIRQLKEDRDLTAAIEKVDLIYAPVRKKIELNIETIKMVQQQDKNTVELLNNYLQDEEELVEKPTIVYSTRTEKPTIDKETFEAEPDPANLFIDEIDLALHHREIIVEFTRSEFTLTQEQISNYCAAKGLRSGPIINDINERCYELLDDNLIEERDDEYLDMNEDYYKMIVKA</sequence>
<feature type="compositionally biased region" description="Polar residues" evidence="1">
    <location>
        <begin position="203"/>
        <end position="220"/>
    </location>
</feature>
<feature type="domain" description="TerB-C" evidence="2">
    <location>
        <begin position="654"/>
        <end position="796"/>
    </location>
</feature>
<dbReference type="InterPro" id="IPR028932">
    <property type="entry name" value="TerB-C"/>
</dbReference>
<evidence type="ECO:0000259" key="2">
    <source>
        <dbReference type="Pfam" id="PF15615"/>
    </source>
</evidence>
<dbReference type="Pfam" id="PF15615">
    <property type="entry name" value="TerB_C"/>
    <property type="match status" value="1"/>
</dbReference>
<evidence type="ECO:0000313" key="4">
    <source>
        <dbReference type="Proteomes" id="UP001566204"/>
    </source>
</evidence>
<organism evidence="3 4">
    <name type="scientific">Sphingobacterium thalpophilum</name>
    <dbReference type="NCBI Taxonomy" id="259"/>
    <lineage>
        <taxon>Bacteria</taxon>
        <taxon>Pseudomonadati</taxon>
        <taxon>Bacteroidota</taxon>
        <taxon>Sphingobacteriia</taxon>
        <taxon>Sphingobacteriales</taxon>
        <taxon>Sphingobacteriaceae</taxon>
        <taxon>Sphingobacterium</taxon>
    </lineage>
</organism>
<evidence type="ECO:0000313" key="3">
    <source>
        <dbReference type="EMBL" id="MEZ0454774.1"/>
    </source>
</evidence>
<feature type="region of interest" description="Disordered" evidence="1">
    <location>
        <begin position="199"/>
        <end position="220"/>
    </location>
</feature>
<name>A0ABV4HNK8_9SPHI</name>
<gene>
    <name evidence="3" type="ORF">ABTW24_24510</name>
</gene>
<dbReference type="RefSeq" id="WP_370483453.1">
    <property type="nucleotide sequence ID" value="NZ_JBEOQA010000002.1"/>
</dbReference>
<reference evidence="3 4" key="1">
    <citation type="submission" date="2024-06" db="EMBL/GenBank/DDBJ databases">
        <title>Soil Sphingobacterium thalpophilum.</title>
        <authorList>
            <person name="Yang J."/>
            <person name="Li J."/>
        </authorList>
    </citation>
    <scope>NUCLEOTIDE SEQUENCE [LARGE SCALE GENOMIC DNA]</scope>
    <source>
        <strain evidence="3 4">22g91tb</strain>
    </source>
</reference>
<proteinExistence type="predicted"/>
<protein>
    <submittedName>
        <fullName evidence="3">Tellurite resistance TerB C-terminal domain-containing protein</fullName>
    </submittedName>
</protein>
<evidence type="ECO:0000256" key="1">
    <source>
        <dbReference type="SAM" id="MobiDB-lite"/>
    </source>
</evidence>
<accession>A0ABV4HNK8</accession>
<comment type="caution">
    <text evidence="3">The sequence shown here is derived from an EMBL/GenBank/DDBJ whole genome shotgun (WGS) entry which is preliminary data.</text>
</comment>
<keyword evidence="4" id="KW-1185">Reference proteome</keyword>